<evidence type="ECO:0000313" key="2">
    <source>
        <dbReference type="EMBL" id="GAD02652.1"/>
    </source>
</evidence>
<dbReference type="InterPro" id="IPR014833">
    <property type="entry name" value="TnsA_N"/>
</dbReference>
<dbReference type="Pfam" id="PF08722">
    <property type="entry name" value="Tn7_TnsA-like_N"/>
    <property type="match status" value="1"/>
</dbReference>
<sequence>MSLNRKIGKASMMKIARFDYSIKTGTLQYMESMLESDVCLLLDFDDEVVSYTTQPDSFMNHSKEGNWRQYTPDLLIQYSRHFDHGEVKPEAKTYSDEFQKKHALHESIVKEQTGTELKLFTEPKVHPDRLVQLRQLKAFHRYEAIPSLNKQVVQFIKDNGGQVVLSEIDHICVEHEAWVSYPMVMLAHQVIRCVFPEVIRRHTLVEVAA</sequence>
<dbReference type="Proteomes" id="UP000014461">
    <property type="component" value="Unassembled WGS sequence"/>
</dbReference>
<evidence type="ECO:0000259" key="1">
    <source>
        <dbReference type="Pfam" id="PF08722"/>
    </source>
</evidence>
<name>R9PMN6_AGAAL</name>
<evidence type="ECO:0000313" key="3">
    <source>
        <dbReference type="Proteomes" id="UP000014461"/>
    </source>
</evidence>
<gene>
    <name evidence="2" type="ORF">AALB_2732</name>
</gene>
<dbReference type="EMBL" id="BARX01000018">
    <property type="protein sequence ID" value="GAD02652.1"/>
    <property type="molecule type" value="Genomic_DNA"/>
</dbReference>
<feature type="domain" description="TnsA endonuclease N-terminal" evidence="1">
    <location>
        <begin position="45"/>
        <end position="122"/>
    </location>
</feature>
<keyword evidence="3" id="KW-1185">Reference proteome</keyword>
<dbReference type="AlphaFoldDB" id="R9PMN6"/>
<proteinExistence type="predicted"/>
<comment type="caution">
    <text evidence="2">The sequence shown here is derived from an EMBL/GenBank/DDBJ whole genome shotgun (WGS) entry which is preliminary data.</text>
</comment>
<dbReference type="STRING" id="1331007.AALB_2732"/>
<protein>
    <recommendedName>
        <fullName evidence="1">TnsA endonuclease N-terminal domain-containing protein</fullName>
    </recommendedName>
</protein>
<organism evidence="2 3">
    <name type="scientific">Agarivorans albus MKT 106</name>
    <dbReference type="NCBI Taxonomy" id="1331007"/>
    <lineage>
        <taxon>Bacteria</taxon>
        <taxon>Pseudomonadati</taxon>
        <taxon>Pseudomonadota</taxon>
        <taxon>Gammaproteobacteria</taxon>
        <taxon>Alteromonadales</taxon>
        <taxon>Alteromonadaceae</taxon>
        <taxon>Agarivorans</taxon>
    </lineage>
</organism>
<reference evidence="2" key="1">
    <citation type="journal article" date="2013" name="Genome Announc.">
        <title>Draft Genome Sequence of Agarivorans albus Strain MKT 106T, an Agarolytic Marine Bacterium.</title>
        <authorList>
            <person name="Yasuike M."/>
            <person name="Nakamura Y."/>
            <person name="Kai W."/>
            <person name="Fujiwara A."/>
            <person name="Fukui Y."/>
            <person name="Satomi M."/>
            <person name="Sano M."/>
        </authorList>
    </citation>
    <scope>NUCLEOTIDE SEQUENCE [LARGE SCALE GENOMIC DNA]</scope>
</reference>
<accession>R9PMN6</accession>